<proteinExistence type="predicted"/>
<name>A0ABT5XBK3_9EURY</name>
<dbReference type="Proteomes" id="UP001215956">
    <property type="component" value="Unassembled WGS sequence"/>
</dbReference>
<reference evidence="1 2" key="1">
    <citation type="submission" date="2023-03" db="EMBL/GenBank/DDBJ databases">
        <title>Whole genome sequencing of Methanotrichaceae archaeon M04Ac.</title>
        <authorList>
            <person name="Khomyakova M.A."/>
            <person name="Merkel A.Y."/>
            <person name="Slobodkin A.I."/>
        </authorList>
    </citation>
    <scope>NUCLEOTIDE SEQUENCE [LARGE SCALE GENOMIC DNA]</scope>
    <source>
        <strain evidence="1 2">M04Ac</strain>
    </source>
</reference>
<evidence type="ECO:0000313" key="2">
    <source>
        <dbReference type="Proteomes" id="UP001215956"/>
    </source>
</evidence>
<dbReference type="RefSeq" id="WP_316967801.1">
    <property type="nucleotide sequence ID" value="NZ_JARFPL010000001.1"/>
</dbReference>
<accession>A0ABT5XBK3</accession>
<dbReference type="EMBL" id="JARFPL010000001">
    <property type="protein sequence ID" value="MDF0592095.1"/>
    <property type="molecule type" value="Genomic_DNA"/>
</dbReference>
<organism evidence="1 2">
    <name type="scientific">Candidatus Methanocrinis alkalitolerans</name>
    <dbReference type="NCBI Taxonomy" id="3033395"/>
    <lineage>
        <taxon>Archaea</taxon>
        <taxon>Methanobacteriati</taxon>
        <taxon>Methanobacteriota</taxon>
        <taxon>Stenosarchaea group</taxon>
        <taxon>Methanomicrobia</taxon>
        <taxon>Methanotrichales</taxon>
        <taxon>Methanotrichaceae</taxon>
        <taxon>Methanocrinis</taxon>
    </lineage>
</organism>
<protein>
    <submittedName>
        <fullName evidence="1">Uncharacterized protein</fullName>
    </submittedName>
</protein>
<sequence length="59" mass="6521">MEQLKKTRLKSPLFLIRSISFSTPEADRRRLAEELAGLCAAGRFDEVLEAVAIVEGSLS</sequence>
<gene>
    <name evidence="1" type="ORF">P0O24_00640</name>
</gene>
<evidence type="ECO:0000313" key="1">
    <source>
        <dbReference type="EMBL" id="MDF0592095.1"/>
    </source>
</evidence>
<keyword evidence="2" id="KW-1185">Reference proteome</keyword>
<comment type="caution">
    <text evidence="1">The sequence shown here is derived from an EMBL/GenBank/DDBJ whole genome shotgun (WGS) entry which is preliminary data.</text>
</comment>